<dbReference type="Proteomes" id="UP000297472">
    <property type="component" value="Unassembled WGS sequence"/>
</dbReference>
<evidence type="ECO:0000256" key="2">
    <source>
        <dbReference type="SAM" id="Phobius"/>
    </source>
</evidence>
<feature type="compositionally biased region" description="Pro residues" evidence="1">
    <location>
        <begin position="335"/>
        <end position="356"/>
    </location>
</feature>
<protein>
    <submittedName>
        <fullName evidence="3">Uncharacterized protein</fullName>
    </submittedName>
</protein>
<keyword evidence="2" id="KW-0472">Membrane</keyword>
<evidence type="ECO:0000313" key="3">
    <source>
        <dbReference type="EMBL" id="TFD26966.1"/>
    </source>
</evidence>
<feature type="region of interest" description="Disordered" evidence="1">
    <location>
        <begin position="303"/>
        <end position="365"/>
    </location>
</feature>
<dbReference type="RefSeq" id="WP_134425495.1">
    <property type="nucleotide sequence ID" value="NZ_SOHA01000040.1"/>
</dbReference>
<feature type="transmembrane region" description="Helical" evidence="2">
    <location>
        <begin position="182"/>
        <end position="201"/>
    </location>
</feature>
<comment type="caution">
    <text evidence="3">The sequence shown here is derived from an EMBL/GenBank/DDBJ whole genome shotgun (WGS) entry which is preliminary data.</text>
</comment>
<dbReference type="EMBL" id="SOHA01000040">
    <property type="protein sequence ID" value="TFD26966.1"/>
    <property type="molecule type" value="Genomic_DNA"/>
</dbReference>
<dbReference type="AlphaFoldDB" id="A0A4Y8JTR5"/>
<proteinExistence type="predicted"/>
<feature type="transmembrane region" description="Helical" evidence="2">
    <location>
        <begin position="122"/>
        <end position="140"/>
    </location>
</feature>
<name>A0A4Y8JTR5_9MICO</name>
<feature type="transmembrane region" description="Helical" evidence="2">
    <location>
        <begin position="152"/>
        <end position="170"/>
    </location>
</feature>
<gene>
    <name evidence="3" type="ORF">E3T49_13835</name>
</gene>
<evidence type="ECO:0000313" key="4">
    <source>
        <dbReference type="Proteomes" id="UP000297472"/>
    </source>
</evidence>
<accession>A0A4Y8JTR5</accession>
<reference evidence="3 4" key="1">
    <citation type="submission" date="2019-03" db="EMBL/GenBank/DDBJ databases">
        <title>Genomics of glacier-inhabiting Cryobacterium strains.</title>
        <authorList>
            <person name="Liu Q."/>
            <person name="Xin Y.-H."/>
        </authorList>
    </citation>
    <scope>NUCLEOTIDE SEQUENCE [LARGE SCALE GENOMIC DNA]</scope>
    <source>
        <strain evidence="3 4">TMT1-51</strain>
    </source>
</reference>
<evidence type="ECO:0000256" key="1">
    <source>
        <dbReference type="SAM" id="MobiDB-lite"/>
    </source>
</evidence>
<keyword evidence="2" id="KW-0812">Transmembrane</keyword>
<keyword evidence="2" id="KW-1133">Transmembrane helix</keyword>
<dbReference type="OrthoDB" id="5185521at2"/>
<keyword evidence="4" id="KW-1185">Reference proteome</keyword>
<sequence>MSTTTSATLAIRDFAAAVRAALSDLPSEDVEELTDGLEADLTEQAEDLDAPGFDPGDAVGYADELRAAAGLPVRGKPRLASAWTANELRTWASAQRSNLARKARSTVIGSRTLDFFISLRPFWWVLRGWAVYKVISALVIGNSIASTLPSNGVEWVLLLLFVTVSVQWGRGRWLPWSWLPPLRTLVSVCSIIALPLLLVLATPWNSSAVQYVEDYVPPGLLLDGNEVFNVFVYDSDGQPLTGVQLFDQDGQPLTTVGDPNATPWVATYGADGTEVILVPSSDVPGRTGWNVFPLNKVDSVDYNLQPSGEPDLSTATPAVPPFTQVRPLTQQTPSPTAPPTPAPSAAPPVAPEPSATPTPNSKEGN</sequence>
<organism evidence="3 4">
    <name type="scientific">Cryobacterium cryoconiti</name>
    <dbReference type="NCBI Taxonomy" id="1259239"/>
    <lineage>
        <taxon>Bacteria</taxon>
        <taxon>Bacillati</taxon>
        <taxon>Actinomycetota</taxon>
        <taxon>Actinomycetes</taxon>
        <taxon>Micrococcales</taxon>
        <taxon>Microbacteriaceae</taxon>
        <taxon>Cryobacterium</taxon>
    </lineage>
</organism>